<dbReference type="InterPro" id="IPR002645">
    <property type="entry name" value="STAS_dom"/>
</dbReference>
<accession>A0A6M3ZKV7</accession>
<dbReference type="Proteomes" id="UP000501648">
    <property type="component" value="Chromosome"/>
</dbReference>
<dbReference type="InterPro" id="IPR058548">
    <property type="entry name" value="MlaB-like_STAS"/>
</dbReference>
<dbReference type="RefSeq" id="WP_017455249.1">
    <property type="nucleotide sequence ID" value="NZ_CP008956.1"/>
</dbReference>
<gene>
    <name evidence="2" type="ORF">C798_03255</name>
</gene>
<name>A0A6M3ZKV7_9BURK</name>
<dbReference type="PROSITE" id="PS50801">
    <property type="entry name" value="STAS"/>
    <property type="match status" value="1"/>
</dbReference>
<dbReference type="InterPro" id="IPR052746">
    <property type="entry name" value="MlaB_ABC_Transporter"/>
</dbReference>
<dbReference type="SUPFAM" id="SSF52091">
    <property type="entry name" value="SpoIIaa-like"/>
    <property type="match status" value="1"/>
</dbReference>
<protein>
    <submittedName>
        <fullName evidence="2">Anti-sigma factor antagonist</fullName>
    </submittedName>
</protein>
<dbReference type="Pfam" id="PF13466">
    <property type="entry name" value="STAS_2"/>
    <property type="match status" value="1"/>
</dbReference>
<feature type="domain" description="STAS" evidence="1">
    <location>
        <begin position="1"/>
        <end position="104"/>
    </location>
</feature>
<evidence type="ECO:0000313" key="2">
    <source>
        <dbReference type="EMBL" id="QJP99278.1"/>
    </source>
</evidence>
<dbReference type="PANTHER" id="PTHR35849">
    <property type="entry name" value="BLR2341 PROTEIN"/>
    <property type="match status" value="1"/>
</dbReference>
<evidence type="ECO:0000259" key="1">
    <source>
        <dbReference type="PROSITE" id="PS50801"/>
    </source>
</evidence>
<organism evidence="2 3">
    <name type="scientific">Herbaspirillum rubrisubalbicans Os34</name>
    <dbReference type="NCBI Taxonomy" id="1235827"/>
    <lineage>
        <taxon>Bacteria</taxon>
        <taxon>Pseudomonadati</taxon>
        <taxon>Pseudomonadota</taxon>
        <taxon>Betaproteobacteria</taxon>
        <taxon>Burkholderiales</taxon>
        <taxon>Oxalobacteraceae</taxon>
        <taxon>Herbaspirillum</taxon>
    </lineage>
</organism>
<dbReference type="Gene3D" id="3.30.750.24">
    <property type="entry name" value="STAS domain"/>
    <property type="match status" value="1"/>
</dbReference>
<dbReference type="InterPro" id="IPR036513">
    <property type="entry name" value="STAS_dom_sf"/>
</dbReference>
<reference evidence="2 3" key="1">
    <citation type="journal article" date="2012" name="J. Bacteriol.">
        <title>Genome sequence of the pathogenic Herbaspirillum seropedicae strain Os34, isolated from rice roots.</title>
        <authorList>
            <person name="Ye W."/>
            <person name="Ye S."/>
            <person name="Liu J."/>
            <person name="Chang S."/>
            <person name="Chen M."/>
            <person name="Zhu B."/>
            <person name="Guo L."/>
            <person name="An Q."/>
        </authorList>
    </citation>
    <scope>NUCLEOTIDE SEQUENCE [LARGE SCALE GENOMIC DNA]</scope>
    <source>
        <strain evidence="2 3">Os34</strain>
    </source>
</reference>
<dbReference type="EMBL" id="CP008956">
    <property type="protein sequence ID" value="QJP99278.1"/>
    <property type="molecule type" value="Genomic_DNA"/>
</dbReference>
<evidence type="ECO:0000313" key="3">
    <source>
        <dbReference type="Proteomes" id="UP000501648"/>
    </source>
</evidence>
<dbReference type="AlphaFoldDB" id="A0A6M3ZKV7"/>
<dbReference type="CDD" id="cd07043">
    <property type="entry name" value="STAS_anti-anti-sigma_factors"/>
    <property type="match status" value="1"/>
</dbReference>
<sequence length="104" mass="11383">MPLTYSVLEDRLLLTVSGGLTIFQAAERKPELLHALTLAQSHVVLDLSGVDELDTAGIQLLLLLRRELRNSGRQLEIGAYSPAVLAALDLLQLHERFSPVVEVA</sequence>
<proteinExistence type="predicted"/>
<dbReference type="PANTHER" id="PTHR35849:SF2">
    <property type="entry name" value="BLR2341 PROTEIN"/>
    <property type="match status" value="1"/>
</dbReference>